<comment type="pathway">
    <text evidence="1">Amino-acid biosynthesis; L-proline biosynthesis; L-glutamate 5-semialdehyde from L-glutamate: step 2/2.</text>
</comment>
<dbReference type="InterPro" id="IPR016161">
    <property type="entry name" value="Ald_DH/histidinol_DH"/>
</dbReference>
<evidence type="ECO:0000313" key="8">
    <source>
        <dbReference type="EMBL" id="EJW91492.1"/>
    </source>
</evidence>
<dbReference type="InterPro" id="IPR020593">
    <property type="entry name" value="G-glutamylP_reductase_CS"/>
</dbReference>
<dbReference type="EMBL" id="AMCI01008147">
    <property type="protein sequence ID" value="EJW91492.1"/>
    <property type="molecule type" value="Genomic_DNA"/>
</dbReference>
<evidence type="ECO:0000256" key="3">
    <source>
        <dbReference type="ARBA" id="ARBA00022605"/>
    </source>
</evidence>
<dbReference type="HAMAP" id="MF_00412">
    <property type="entry name" value="ProA"/>
    <property type="match status" value="1"/>
</dbReference>
<name>J9FPH9_9ZZZZ</name>
<evidence type="ECO:0000256" key="7">
    <source>
        <dbReference type="ARBA" id="ARBA00049024"/>
    </source>
</evidence>
<dbReference type="InterPro" id="IPR000965">
    <property type="entry name" value="GPR_dom"/>
</dbReference>
<evidence type="ECO:0000256" key="5">
    <source>
        <dbReference type="ARBA" id="ARBA00022857"/>
    </source>
</evidence>
<comment type="caution">
    <text evidence="8">The sequence shown here is derived from an EMBL/GenBank/DDBJ whole genome shotgun (WGS) entry which is preliminary data.</text>
</comment>
<dbReference type="CDD" id="cd07079">
    <property type="entry name" value="ALDH_F18-19_ProA-GPR"/>
    <property type="match status" value="1"/>
</dbReference>
<dbReference type="EC" id="1.2.1.41" evidence="2"/>
<sequence length="427" mass="47564">MTMETMEYPFGMIKESSWNFLFCKNADIDDVLYRLADALEARSEEILQANAEDLAAMQPDDPKYDRLRLDEGRIRQMAEGVRAVARMENRAGEVIERVDRPNGLRLLKTRVPFGVVGVIYEARPNVTTDVFALCFKSGNACILKGGKEAWHSNKKLADLIYEVLDAQPLLPETLRATRSFRPFLMMGPDRKATDALLNARGLVDVVIPRGSKGLIDYVRSYARVPVIETGAGVCHLYFHESGDIRKGADILVNAKTRRVSVCNALDCLLMDVRRLDDLPALCERLSLHQVVIEADEPAYRVLEGKYPDHLLQPATAESYGTEFLDYKLSIRTVVNLNEAVQHIEQYGSGHSECIVAEDQATCAYFMQCIDAACVYVNASTAFTDGGEFGMGAEIGISTQKLHARGPMGLKELTTYKWIIVGNGQTRP</sequence>
<evidence type="ECO:0000256" key="6">
    <source>
        <dbReference type="ARBA" id="ARBA00023002"/>
    </source>
</evidence>
<dbReference type="NCBIfam" id="TIGR00407">
    <property type="entry name" value="proA"/>
    <property type="match status" value="1"/>
</dbReference>
<evidence type="ECO:0000256" key="1">
    <source>
        <dbReference type="ARBA" id="ARBA00004985"/>
    </source>
</evidence>
<keyword evidence="6 8" id="KW-0560">Oxidoreductase</keyword>
<dbReference type="Gene3D" id="3.40.309.10">
    <property type="entry name" value="Aldehyde Dehydrogenase, Chain A, domain 2"/>
    <property type="match status" value="1"/>
</dbReference>
<dbReference type="InterPro" id="IPR016162">
    <property type="entry name" value="Ald_DH_N"/>
</dbReference>
<dbReference type="PANTHER" id="PTHR11063">
    <property type="entry name" value="GLUTAMATE SEMIALDEHYDE DEHYDROGENASE"/>
    <property type="match status" value="1"/>
</dbReference>
<dbReference type="NCBIfam" id="NF001221">
    <property type="entry name" value="PRK00197.1"/>
    <property type="match status" value="1"/>
</dbReference>
<dbReference type="PROSITE" id="PS01223">
    <property type="entry name" value="PROA"/>
    <property type="match status" value="1"/>
</dbReference>
<dbReference type="GO" id="GO:0004350">
    <property type="term" value="F:glutamate-5-semialdehyde dehydrogenase activity"/>
    <property type="evidence" value="ECO:0007669"/>
    <property type="project" value="UniProtKB-EC"/>
</dbReference>
<comment type="catalytic activity">
    <reaction evidence="7">
        <text>L-glutamate 5-semialdehyde + phosphate + NADP(+) = L-glutamyl 5-phosphate + NADPH + H(+)</text>
        <dbReference type="Rhea" id="RHEA:19541"/>
        <dbReference type="ChEBI" id="CHEBI:15378"/>
        <dbReference type="ChEBI" id="CHEBI:43474"/>
        <dbReference type="ChEBI" id="CHEBI:57783"/>
        <dbReference type="ChEBI" id="CHEBI:58066"/>
        <dbReference type="ChEBI" id="CHEBI:58274"/>
        <dbReference type="ChEBI" id="CHEBI:58349"/>
        <dbReference type="EC" id="1.2.1.41"/>
    </reaction>
</comment>
<dbReference type="AlphaFoldDB" id="J9FPH9"/>
<dbReference type="PANTHER" id="PTHR11063:SF8">
    <property type="entry name" value="DELTA-1-PYRROLINE-5-CARBOXYLATE SYNTHASE"/>
    <property type="match status" value="1"/>
</dbReference>
<keyword evidence="5" id="KW-0521">NADP</keyword>
<organism evidence="8">
    <name type="scientific">gut metagenome</name>
    <dbReference type="NCBI Taxonomy" id="749906"/>
    <lineage>
        <taxon>unclassified sequences</taxon>
        <taxon>metagenomes</taxon>
        <taxon>organismal metagenomes</taxon>
    </lineage>
</organism>
<protein>
    <recommendedName>
        <fullName evidence="2">glutamate-5-semialdehyde dehydrogenase</fullName>
        <ecNumber evidence="2">1.2.1.41</ecNumber>
    </recommendedName>
</protein>
<dbReference type="InterPro" id="IPR016163">
    <property type="entry name" value="Ald_DH_C"/>
</dbReference>
<dbReference type="GO" id="GO:0050661">
    <property type="term" value="F:NADP binding"/>
    <property type="evidence" value="ECO:0007669"/>
    <property type="project" value="InterPro"/>
</dbReference>
<proteinExistence type="inferred from homology"/>
<evidence type="ECO:0000256" key="2">
    <source>
        <dbReference type="ARBA" id="ARBA00013002"/>
    </source>
</evidence>
<dbReference type="Gene3D" id="3.40.605.10">
    <property type="entry name" value="Aldehyde Dehydrogenase, Chain A, domain 1"/>
    <property type="match status" value="1"/>
</dbReference>
<reference evidence="8" key="1">
    <citation type="journal article" date="2012" name="PLoS ONE">
        <title>Gene sets for utilization of primary and secondary nutrition supplies in the distal gut of endangered iberian lynx.</title>
        <authorList>
            <person name="Alcaide M."/>
            <person name="Messina E."/>
            <person name="Richter M."/>
            <person name="Bargiela R."/>
            <person name="Peplies J."/>
            <person name="Huws S.A."/>
            <person name="Newbold C.J."/>
            <person name="Golyshin P.N."/>
            <person name="Simon M.A."/>
            <person name="Lopez G."/>
            <person name="Yakimov M.M."/>
            <person name="Ferrer M."/>
        </authorList>
    </citation>
    <scope>NUCLEOTIDE SEQUENCE</scope>
</reference>
<accession>J9FPH9</accession>
<dbReference type="UniPathway" id="UPA00098">
    <property type="reaction ID" value="UER00360"/>
</dbReference>
<dbReference type="PIRSF" id="PIRSF000151">
    <property type="entry name" value="GPR"/>
    <property type="match status" value="1"/>
</dbReference>
<dbReference type="SUPFAM" id="SSF53720">
    <property type="entry name" value="ALDH-like"/>
    <property type="match status" value="1"/>
</dbReference>
<gene>
    <name evidence="8" type="ORF">EVA_20408</name>
</gene>
<keyword evidence="3" id="KW-0028">Amino-acid biosynthesis</keyword>
<keyword evidence="4" id="KW-0641">Proline biosynthesis</keyword>
<evidence type="ECO:0000256" key="4">
    <source>
        <dbReference type="ARBA" id="ARBA00022650"/>
    </source>
</evidence>
<dbReference type="GO" id="GO:0055129">
    <property type="term" value="P:L-proline biosynthetic process"/>
    <property type="evidence" value="ECO:0007669"/>
    <property type="project" value="UniProtKB-UniPathway"/>
</dbReference>
<dbReference type="InterPro" id="IPR012134">
    <property type="entry name" value="Glu-5-SA_DH"/>
</dbReference>